<gene>
    <name evidence="1" type="ORF">OKA04_06660</name>
</gene>
<accession>A0ABT3FMC3</accession>
<name>A0ABT3FMC3_9BACT</name>
<comment type="caution">
    <text evidence="1">The sequence shown here is derived from an EMBL/GenBank/DDBJ whole genome shotgun (WGS) entry which is preliminary data.</text>
</comment>
<organism evidence="1 2">
    <name type="scientific">Luteolibacter flavescens</name>
    <dbReference type="NCBI Taxonomy" id="1859460"/>
    <lineage>
        <taxon>Bacteria</taxon>
        <taxon>Pseudomonadati</taxon>
        <taxon>Verrucomicrobiota</taxon>
        <taxon>Verrucomicrobiia</taxon>
        <taxon>Verrucomicrobiales</taxon>
        <taxon>Verrucomicrobiaceae</taxon>
        <taxon>Luteolibacter</taxon>
    </lineage>
</organism>
<reference evidence="1 2" key="1">
    <citation type="submission" date="2022-10" db="EMBL/GenBank/DDBJ databases">
        <title>Luteolibacter flavescens strain MCCC 1K03193, whole genome shotgun sequencing project.</title>
        <authorList>
            <person name="Zhao G."/>
            <person name="Shen L."/>
        </authorList>
    </citation>
    <scope>NUCLEOTIDE SEQUENCE [LARGE SCALE GENOMIC DNA]</scope>
    <source>
        <strain evidence="1 2">MCCC 1K03193</strain>
    </source>
</reference>
<sequence>MAAAALLIAVFIGLGIQPGRSGVVAHGSSPQGVRYVVTQRWNGWDSWSEPYTVRLYTRGQGQPWQAYYVDHEARRWRRCSVRFSADGTVLDMTGGDKIERSFDLTRGEKSERPPFLPAGMIDEP</sequence>
<dbReference type="RefSeq" id="WP_264500366.1">
    <property type="nucleotide sequence ID" value="NZ_JAPDDS010000003.1"/>
</dbReference>
<keyword evidence="2" id="KW-1185">Reference proteome</keyword>
<evidence type="ECO:0000313" key="1">
    <source>
        <dbReference type="EMBL" id="MCW1884406.1"/>
    </source>
</evidence>
<dbReference type="Proteomes" id="UP001207930">
    <property type="component" value="Unassembled WGS sequence"/>
</dbReference>
<evidence type="ECO:0000313" key="2">
    <source>
        <dbReference type="Proteomes" id="UP001207930"/>
    </source>
</evidence>
<protein>
    <submittedName>
        <fullName evidence="1">Uncharacterized protein</fullName>
    </submittedName>
</protein>
<proteinExistence type="predicted"/>
<dbReference type="EMBL" id="JAPDDS010000003">
    <property type="protein sequence ID" value="MCW1884406.1"/>
    <property type="molecule type" value="Genomic_DNA"/>
</dbReference>